<dbReference type="PROSITE" id="PS50292">
    <property type="entry name" value="PEROXIDASE_3"/>
    <property type="match status" value="1"/>
</dbReference>
<keyword evidence="1" id="KW-0560">Oxidoreductase</keyword>
<dbReference type="InterPro" id="IPR010255">
    <property type="entry name" value="Haem_peroxidase_sf"/>
</dbReference>
<dbReference type="InterPro" id="IPR019791">
    <property type="entry name" value="Haem_peroxidase_animal"/>
</dbReference>
<dbReference type="SUPFAM" id="SSF48113">
    <property type="entry name" value="Heme-dependent peroxidases"/>
    <property type="match status" value="1"/>
</dbReference>
<reference evidence="2 3" key="1">
    <citation type="submission" date="2024-10" db="EMBL/GenBank/DDBJ databases">
        <authorList>
            <person name="Kim D."/>
        </authorList>
    </citation>
    <scope>NUCLEOTIDE SEQUENCE [LARGE SCALE GENOMIC DNA]</scope>
    <source>
        <strain evidence="2">Taebaek</strain>
    </source>
</reference>
<dbReference type="PANTHER" id="PTHR11475:SF61">
    <property type="entry name" value="PEROXIDASE MLT-7"/>
    <property type="match status" value="1"/>
</dbReference>
<protein>
    <recommendedName>
        <fullName evidence="4">Peroxidase</fullName>
    </recommendedName>
</protein>
<evidence type="ECO:0008006" key="4">
    <source>
        <dbReference type="Google" id="ProtNLM"/>
    </source>
</evidence>
<keyword evidence="1" id="KW-0575">Peroxidase</keyword>
<organism evidence="2 3">
    <name type="scientific">Heterodera schachtii</name>
    <name type="common">Sugarbeet cyst nematode worm</name>
    <name type="synonym">Tylenchus schachtii</name>
    <dbReference type="NCBI Taxonomy" id="97005"/>
    <lineage>
        <taxon>Eukaryota</taxon>
        <taxon>Metazoa</taxon>
        <taxon>Ecdysozoa</taxon>
        <taxon>Nematoda</taxon>
        <taxon>Chromadorea</taxon>
        <taxon>Rhabditida</taxon>
        <taxon>Tylenchina</taxon>
        <taxon>Tylenchomorpha</taxon>
        <taxon>Tylenchoidea</taxon>
        <taxon>Heteroderidae</taxon>
        <taxon>Heteroderinae</taxon>
        <taxon>Heterodera</taxon>
    </lineage>
</organism>
<dbReference type="GO" id="GO:0004601">
    <property type="term" value="F:peroxidase activity"/>
    <property type="evidence" value="ECO:0007669"/>
    <property type="project" value="UniProtKB-KW"/>
</dbReference>
<gene>
    <name evidence="2" type="ORF">niasHS_013774</name>
</gene>
<dbReference type="EMBL" id="JBICCN010000297">
    <property type="protein sequence ID" value="KAL3080102.1"/>
    <property type="molecule type" value="Genomic_DNA"/>
</dbReference>
<accession>A0ABD2IPR9</accession>
<evidence type="ECO:0000313" key="3">
    <source>
        <dbReference type="Proteomes" id="UP001620645"/>
    </source>
</evidence>
<sequence length="172" mass="19387">MLTPPLPMSSPPPRSVLGTERSLSVLTDLQDNRTDRCFFLFQLICSFYGLNDIDLYVGGLVEKPLIGALVGPTFACIIGDQFKRTRDGDRFYYENPGIFSSAQLAELKKTSLARLFCDNGDHISKVPFDALLRPAAIATVPCARLAQLDLRKWSRDQISNKNNIFYYLTNFR</sequence>
<proteinExistence type="predicted"/>
<dbReference type="InterPro" id="IPR037120">
    <property type="entry name" value="Haem_peroxidase_sf_animal"/>
</dbReference>
<dbReference type="Gene3D" id="1.10.640.10">
    <property type="entry name" value="Haem peroxidase domain superfamily, animal type"/>
    <property type="match status" value="1"/>
</dbReference>
<name>A0ABD2IPR9_HETSC</name>
<dbReference type="Pfam" id="PF03098">
    <property type="entry name" value="An_peroxidase"/>
    <property type="match status" value="1"/>
</dbReference>
<dbReference type="PANTHER" id="PTHR11475">
    <property type="entry name" value="OXIDASE/PEROXIDASE"/>
    <property type="match status" value="1"/>
</dbReference>
<dbReference type="AlphaFoldDB" id="A0ABD2IPR9"/>
<comment type="caution">
    <text evidence="2">The sequence shown here is derived from an EMBL/GenBank/DDBJ whole genome shotgun (WGS) entry which is preliminary data.</text>
</comment>
<evidence type="ECO:0000313" key="2">
    <source>
        <dbReference type="EMBL" id="KAL3080102.1"/>
    </source>
</evidence>
<evidence type="ECO:0000256" key="1">
    <source>
        <dbReference type="ARBA" id="ARBA00022559"/>
    </source>
</evidence>
<keyword evidence="3" id="KW-1185">Reference proteome</keyword>
<dbReference type="Proteomes" id="UP001620645">
    <property type="component" value="Unassembled WGS sequence"/>
</dbReference>